<feature type="compositionally biased region" description="Low complexity" evidence="2">
    <location>
        <begin position="441"/>
        <end position="457"/>
    </location>
</feature>
<feature type="compositionally biased region" description="Low complexity" evidence="2">
    <location>
        <begin position="548"/>
        <end position="558"/>
    </location>
</feature>
<dbReference type="InterPro" id="IPR009348">
    <property type="entry name" value="NPR2-like"/>
</dbReference>
<evidence type="ECO:0000313" key="4">
    <source>
        <dbReference type="Proteomes" id="UP000757232"/>
    </source>
</evidence>
<dbReference type="GO" id="GO:0005774">
    <property type="term" value="C:vacuolar membrane"/>
    <property type="evidence" value="ECO:0007669"/>
    <property type="project" value="TreeGrafter"/>
</dbReference>
<feature type="compositionally biased region" description="Low complexity" evidence="2">
    <location>
        <begin position="77"/>
        <end position="87"/>
    </location>
</feature>
<feature type="region of interest" description="Disordered" evidence="2">
    <location>
        <begin position="476"/>
        <end position="587"/>
    </location>
</feature>
<comment type="caution">
    <text evidence="3">The sequence shown here is derived from an EMBL/GenBank/DDBJ whole genome shotgun (WGS) entry which is preliminary data.</text>
</comment>
<dbReference type="GO" id="GO:1904262">
    <property type="term" value="P:negative regulation of TORC1 signaling"/>
    <property type="evidence" value="ECO:0007669"/>
    <property type="project" value="TreeGrafter"/>
</dbReference>
<dbReference type="GO" id="GO:0005096">
    <property type="term" value="F:GTPase activator activity"/>
    <property type="evidence" value="ECO:0007669"/>
    <property type="project" value="TreeGrafter"/>
</dbReference>
<dbReference type="PANTHER" id="PTHR12991:SF10">
    <property type="entry name" value="GATOR COMPLEX PROTEIN NPRL2"/>
    <property type="match status" value="1"/>
</dbReference>
<feature type="compositionally biased region" description="Polar residues" evidence="2">
    <location>
        <begin position="478"/>
        <end position="491"/>
    </location>
</feature>
<protein>
    <submittedName>
        <fullName evidence="3">NPR2-domain-containing protein</fullName>
    </submittedName>
</protein>
<reference evidence="3" key="1">
    <citation type="submission" date="2016-06" db="EMBL/GenBank/DDBJ databases">
        <title>Draft Genome sequence of the fungus Inonotus baumii.</title>
        <authorList>
            <person name="Zhu H."/>
            <person name="Lin W."/>
        </authorList>
    </citation>
    <scope>NUCLEOTIDE SEQUENCE</scope>
    <source>
        <strain evidence="3">821</strain>
    </source>
</reference>
<proteinExistence type="inferred from homology"/>
<comment type="similarity">
    <text evidence="1">Belongs to the NPR2 family.</text>
</comment>
<dbReference type="EMBL" id="LNZH02000148">
    <property type="protein sequence ID" value="OCB89819.1"/>
    <property type="molecule type" value="Genomic_DNA"/>
</dbReference>
<feature type="compositionally biased region" description="Basic and acidic residues" evidence="2">
    <location>
        <begin position="416"/>
        <end position="425"/>
    </location>
</feature>
<dbReference type="Pfam" id="PF06218">
    <property type="entry name" value="NPR2"/>
    <property type="match status" value="2"/>
</dbReference>
<feature type="region of interest" description="Disordered" evidence="2">
    <location>
        <begin position="416"/>
        <end position="457"/>
    </location>
</feature>
<dbReference type="Proteomes" id="UP000757232">
    <property type="component" value="Unassembled WGS sequence"/>
</dbReference>
<name>A0A9Q5I1J2_SANBA</name>
<feature type="compositionally biased region" description="Basic and acidic residues" evidence="2">
    <location>
        <begin position="505"/>
        <end position="538"/>
    </location>
</feature>
<organism evidence="3 4">
    <name type="scientific">Sanghuangporus baumii</name>
    <name type="common">Phellinus baumii</name>
    <dbReference type="NCBI Taxonomy" id="108892"/>
    <lineage>
        <taxon>Eukaryota</taxon>
        <taxon>Fungi</taxon>
        <taxon>Dikarya</taxon>
        <taxon>Basidiomycota</taxon>
        <taxon>Agaricomycotina</taxon>
        <taxon>Agaricomycetes</taxon>
        <taxon>Hymenochaetales</taxon>
        <taxon>Hymenochaetaceae</taxon>
        <taxon>Sanghuangporus</taxon>
    </lineage>
</organism>
<evidence type="ECO:0000256" key="2">
    <source>
        <dbReference type="SAM" id="MobiDB-lite"/>
    </source>
</evidence>
<dbReference type="GO" id="GO:1990130">
    <property type="term" value="C:GATOR1 complex"/>
    <property type="evidence" value="ECO:0007669"/>
    <property type="project" value="TreeGrafter"/>
</dbReference>
<dbReference type="GO" id="GO:0010508">
    <property type="term" value="P:positive regulation of autophagy"/>
    <property type="evidence" value="ECO:0007669"/>
    <property type="project" value="TreeGrafter"/>
</dbReference>
<sequence length="740" mass="81331">MASEGNSFLPRILSVFYAVFHDRGGTNIVYQVPEGLIVTSSNQLTTSISSNTNRTSSDEKGEASSTTSPESKEPGGANISRASSSSRYSHLANSRETLGSSLVRSSSANRCLFKFEDISRYVIPPSALCGRLVTCTTRWHQIIGFPVELYNEERYERNFFRYNVCFVFERTADLSCYEPIVRKIGRVLTTCEEESSFLSSPETSHKILAILEQLFEDLNSYSETSIPIDKFNSIELKIVPFYPNPPDVHDWDVPVALINLKKRIEDNWDLTTAKVCQYIDGTNHVSRIAYLADCDPDLTRKAIQHLLFYQVIMMIDIFQSSNMYTLCRSVAWLTDEAHIRDECGPYVTRPDREISEWPDLLHLYSRLKPGITVLEWMHEYDTHKHGIDPRRFVSFGVIKGFLRRVHRWPVYLEATTPEKEKERRSSSASLGRRRGKSFTMSSGTSGPVVGPSSSGATSPPIFSGASAFSYLKAKEGPQYQNTPSGRPTTIGNAGAGLGRHPSLGEADKERYRSTRRPSAAEKYLEQFRREIDRSREGGGRTSPNILMSSSASAVAGSAINTSPRTQRYSRASASDMRSSRRNSLAQQQQAIFGASSSGLSGGTGGMNSFTSSFASDLNALGNGESSGSGFATPTATRPWLSRSPSSQATVIIPSAYSASNLNLNLNLNLSSLSGGGSNTPITSGANAVLPVLKELLDGTHHADELGVRFDLGWPALEKHLIAIGGGKGDGDFGRVEIIYR</sequence>
<dbReference type="PANTHER" id="PTHR12991">
    <property type="entry name" value="NITROGEN PERMEASE REGULATOR 2/TUMOR SUPPRESSOR CANDIDATE 4"/>
    <property type="match status" value="1"/>
</dbReference>
<evidence type="ECO:0000313" key="3">
    <source>
        <dbReference type="EMBL" id="OCB89819.1"/>
    </source>
</evidence>
<dbReference type="OrthoDB" id="338854at2759"/>
<gene>
    <name evidence="3" type="ORF">A7U60_g3000</name>
</gene>
<feature type="region of interest" description="Disordered" evidence="2">
    <location>
        <begin position="47"/>
        <end position="87"/>
    </location>
</feature>
<evidence type="ECO:0000256" key="1">
    <source>
        <dbReference type="ARBA" id="ARBA00008433"/>
    </source>
</evidence>
<accession>A0A9Q5I1J2</accession>
<dbReference type="AlphaFoldDB" id="A0A9Q5I1J2"/>
<keyword evidence="4" id="KW-1185">Reference proteome</keyword>